<protein>
    <submittedName>
        <fullName evidence="4">Thioesterase</fullName>
    </submittedName>
</protein>
<dbReference type="Proteomes" id="UP000656732">
    <property type="component" value="Unassembled WGS sequence"/>
</dbReference>
<gene>
    <name evidence="4" type="ORF">GCM10010280_62620</name>
</gene>
<evidence type="ECO:0000313" key="4">
    <source>
        <dbReference type="EMBL" id="GGR06339.1"/>
    </source>
</evidence>
<reference evidence="4" key="1">
    <citation type="journal article" date="2014" name="Int. J. Syst. Evol. Microbiol.">
        <title>Complete genome sequence of Corynebacterium casei LMG S-19264T (=DSM 44701T), isolated from a smear-ripened cheese.</title>
        <authorList>
            <consortium name="US DOE Joint Genome Institute (JGI-PGF)"/>
            <person name="Walter F."/>
            <person name="Albersmeier A."/>
            <person name="Kalinowski J."/>
            <person name="Ruckert C."/>
        </authorList>
    </citation>
    <scope>NUCLEOTIDE SEQUENCE</scope>
    <source>
        <strain evidence="4">JCM 4403</strain>
    </source>
</reference>
<dbReference type="SMART" id="SM00824">
    <property type="entry name" value="PKS_TE"/>
    <property type="match status" value="1"/>
</dbReference>
<dbReference type="Gene3D" id="3.40.50.1820">
    <property type="entry name" value="alpha/beta hydrolase"/>
    <property type="match status" value="1"/>
</dbReference>
<dbReference type="RefSeq" id="WP_189561427.1">
    <property type="nucleotide sequence ID" value="NZ_BMTU01000019.1"/>
</dbReference>
<dbReference type="GO" id="GO:0016787">
    <property type="term" value="F:hydrolase activity"/>
    <property type="evidence" value="ECO:0007669"/>
    <property type="project" value="UniProtKB-KW"/>
</dbReference>
<dbReference type="GO" id="GO:0008610">
    <property type="term" value="P:lipid biosynthetic process"/>
    <property type="evidence" value="ECO:0007669"/>
    <property type="project" value="TreeGrafter"/>
</dbReference>
<evidence type="ECO:0000256" key="1">
    <source>
        <dbReference type="ARBA" id="ARBA00007169"/>
    </source>
</evidence>
<evidence type="ECO:0000256" key="2">
    <source>
        <dbReference type="ARBA" id="ARBA00022801"/>
    </source>
</evidence>
<evidence type="ECO:0000313" key="5">
    <source>
        <dbReference type="Proteomes" id="UP000656732"/>
    </source>
</evidence>
<organism evidence="4 5">
    <name type="scientific">Streptomyces pilosus</name>
    <dbReference type="NCBI Taxonomy" id="28893"/>
    <lineage>
        <taxon>Bacteria</taxon>
        <taxon>Bacillati</taxon>
        <taxon>Actinomycetota</taxon>
        <taxon>Actinomycetes</taxon>
        <taxon>Kitasatosporales</taxon>
        <taxon>Streptomycetaceae</taxon>
        <taxon>Streptomyces</taxon>
    </lineage>
</organism>
<dbReference type="PANTHER" id="PTHR11487:SF0">
    <property type="entry name" value="S-ACYL FATTY ACID SYNTHASE THIOESTERASE, MEDIUM CHAIN"/>
    <property type="match status" value="1"/>
</dbReference>
<sequence>MDSSHWIRRMGTTGPGDIRLVCFPPAGGAVTFFAGLARALAPDVEVLGVQYPGRQDRHREQPVEDIPRMAEAVREELEAVLSDGRPYAFFGHSMGALVAFETALSLRGGRPAKDLTHLFASGRAAPQSGPRPGDLLAGAEELLTELHRLGGVGEDVLRDPEMVAMIMPVVQADYRALAAYGMTPGASLDCPVTVLTGEADPIVSPEEAAQWKDLTSGPAGVRIFPGGHFYLHDQVQQVAATVRGSLLPR</sequence>
<dbReference type="EMBL" id="BMTU01000019">
    <property type="protein sequence ID" value="GGR06339.1"/>
    <property type="molecule type" value="Genomic_DNA"/>
</dbReference>
<dbReference type="InterPro" id="IPR012223">
    <property type="entry name" value="TEII"/>
</dbReference>
<accession>A0A918C4H1</accession>
<dbReference type="Pfam" id="PF00975">
    <property type="entry name" value="Thioesterase"/>
    <property type="match status" value="1"/>
</dbReference>
<reference evidence="4" key="2">
    <citation type="submission" date="2020-09" db="EMBL/GenBank/DDBJ databases">
        <authorList>
            <person name="Sun Q."/>
            <person name="Ohkuma M."/>
        </authorList>
    </citation>
    <scope>NUCLEOTIDE SEQUENCE</scope>
    <source>
        <strain evidence="4">JCM 4403</strain>
    </source>
</reference>
<feature type="domain" description="Thioesterase TesA-like" evidence="3">
    <location>
        <begin position="21"/>
        <end position="246"/>
    </location>
</feature>
<dbReference type="InterPro" id="IPR001031">
    <property type="entry name" value="Thioesterase"/>
</dbReference>
<dbReference type="InterPro" id="IPR020802">
    <property type="entry name" value="TesA-like"/>
</dbReference>
<keyword evidence="2" id="KW-0378">Hydrolase</keyword>
<proteinExistence type="inferred from homology"/>
<evidence type="ECO:0000259" key="3">
    <source>
        <dbReference type="SMART" id="SM00824"/>
    </source>
</evidence>
<comment type="similarity">
    <text evidence="1">Belongs to the thioesterase family.</text>
</comment>
<dbReference type="InterPro" id="IPR029058">
    <property type="entry name" value="AB_hydrolase_fold"/>
</dbReference>
<comment type="caution">
    <text evidence="4">The sequence shown here is derived from an EMBL/GenBank/DDBJ whole genome shotgun (WGS) entry which is preliminary data.</text>
</comment>
<dbReference type="AlphaFoldDB" id="A0A918C4H1"/>
<keyword evidence="5" id="KW-1185">Reference proteome</keyword>
<dbReference type="PANTHER" id="PTHR11487">
    <property type="entry name" value="THIOESTERASE"/>
    <property type="match status" value="1"/>
</dbReference>
<dbReference type="SUPFAM" id="SSF53474">
    <property type="entry name" value="alpha/beta-Hydrolases"/>
    <property type="match status" value="1"/>
</dbReference>
<name>A0A918C4H1_9ACTN</name>